<reference evidence="9 10" key="1">
    <citation type="submission" date="2020-08" db="EMBL/GenBank/DDBJ databases">
        <title>Aphidius gifuensis genome sequencing and assembly.</title>
        <authorList>
            <person name="Du Z."/>
        </authorList>
    </citation>
    <scope>NUCLEOTIDE SEQUENCE [LARGE SCALE GENOMIC DNA]</scope>
    <source>
        <strain evidence="9">YNYX2018</strain>
        <tissue evidence="9">Adults</tissue>
    </source>
</reference>
<evidence type="ECO:0000256" key="5">
    <source>
        <dbReference type="ARBA" id="ARBA00022833"/>
    </source>
</evidence>
<gene>
    <name evidence="9" type="ORF">HCN44_000807</name>
</gene>
<evidence type="ECO:0000256" key="4">
    <source>
        <dbReference type="ARBA" id="ARBA00022801"/>
    </source>
</evidence>
<dbReference type="SUPFAM" id="SSF82895">
    <property type="entry name" value="TSP-1 type 1 repeat"/>
    <property type="match status" value="1"/>
</dbReference>
<dbReference type="AlphaFoldDB" id="A0A834XR45"/>
<keyword evidence="4" id="KW-0378">Hydrolase</keyword>
<dbReference type="PROSITE" id="PS50092">
    <property type="entry name" value="TSP1"/>
    <property type="match status" value="1"/>
</dbReference>
<evidence type="ECO:0000256" key="1">
    <source>
        <dbReference type="ARBA" id="ARBA00004613"/>
    </source>
</evidence>
<dbReference type="OrthoDB" id="5855429at2759"/>
<dbReference type="InterPro" id="IPR036383">
    <property type="entry name" value="TSP1_rpt_sf"/>
</dbReference>
<evidence type="ECO:0000256" key="7">
    <source>
        <dbReference type="ARBA" id="ARBA00023180"/>
    </source>
</evidence>
<dbReference type="FunFam" id="2.20.100.10:FF:000001">
    <property type="entry name" value="semaphorin-5A isoform X1"/>
    <property type="match status" value="1"/>
</dbReference>
<dbReference type="PANTHER" id="PTHR13723">
    <property type="entry name" value="ADAMTS A DISINTEGRIN AND METALLOPROTEASE WITH THROMBOSPONDIN MOTIFS PROTEASE"/>
    <property type="match status" value="1"/>
</dbReference>
<dbReference type="Gene3D" id="2.20.100.10">
    <property type="entry name" value="Thrombospondin type-1 (TSP1) repeat"/>
    <property type="match status" value="1"/>
</dbReference>
<dbReference type="InterPro" id="IPR050439">
    <property type="entry name" value="ADAMTS_ADAMTS-like"/>
</dbReference>
<keyword evidence="10" id="KW-1185">Reference proteome</keyword>
<accession>A0A834XR45</accession>
<evidence type="ECO:0000259" key="8">
    <source>
        <dbReference type="Pfam" id="PF17771"/>
    </source>
</evidence>
<dbReference type="SMART" id="SM00209">
    <property type="entry name" value="TSP1"/>
    <property type="match status" value="2"/>
</dbReference>
<protein>
    <recommendedName>
        <fullName evidence="8">ADAMTS cysteine-rich domain-containing protein</fullName>
    </recommendedName>
</protein>
<feature type="domain" description="ADAMTS cysteine-rich" evidence="8">
    <location>
        <begin position="406"/>
        <end position="472"/>
    </location>
</feature>
<dbReference type="GO" id="GO:0031012">
    <property type="term" value="C:extracellular matrix"/>
    <property type="evidence" value="ECO:0007669"/>
    <property type="project" value="TreeGrafter"/>
</dbReference>
<dbReference type="Pfam" id="PF17771">
    <property type="entry name" value="ADAMTS_CR_2"/>
    <property type="match status" value="1"/>
</dbReference>
<keyword evidence="3" id="KW-0479">Metal-binding</keyword>
<sequence>MMVKYDIRIQTRGDNIQFTFYHTVCLEVKKSSETLRNEIAANKKDESEIAPSKVGIFNVLASEITLKTSKGEKNNEANSCSNKSFDEWFDISQELLFYKNEICQKMFGLDFSISYQLKECEFFIICSAESIPGKIIRIIQDGIRCDIGSYCYYRKCKANWSPWMRVEECDENCGGGNQKLIRNTTSFNNQFGNILRYETCNNHKCSNTSDDFKPITRDQQCARVNVENRTLMTSYYSEKHPCRLYCLIDAELESSQDYYGAVIDGTPCSDDNLHVCINGKCEYSSLTKYYDHIRMMKTDLERTEWFVDYDIQIHLLSLKKWLKDEIDNYDVAILFTSLGMHHDFMESVCNSGMKMNKMHFIMNYGTSPPYIWSTCSQNQLAQSASLSSLLKKPEKFIDLSKVSLLGQVYSADKQCEMEMGPGFTLHLPLNDSINQCEKFTCSDGLSVQKSRWGMFDFTPCGIGKMCYDNDCIEETQLTPIHGGWGQWIPTGNCSRSCGIGIVKASRKCNNPLPEYGGDYCVGKKVRFEICSVKPCPKMAVDFRQQQCSKLNNDTTNFTAVYDPKDTENLCKLTCQAVAESNDSIILGNVIDGTLCGNDSQDIDYMCNNGECKKIGCTENDNVFDANSILDICNVSRGFYSNQDALDVETRSQSLGQLLYELPENWTLNNSCIIIYRMKKNWELVMDYFQKEKSDTLKLSTFLKYVCQIIKIISVKYTDIELSLPLARECIF</sequence>
<keyword evidence="6" id="KW-1015">Disulfide bond</keyword>
<dbReference type="Proteomes" id="UP000639338">
    <property type="component" value="Unassembled WGS sequence"/>
</dbReference>
<evidence type="ECO:0000313" key="10">
    <source>
        <dbReference type="Proteomes" id="UP000639338"/>
    </source>
</evidence>
<comment type="caution">
    <text evidence="9">The sequence shown here is derived from an EMBL/GenBank/DDBJ whole genome shotgun (WGS) entry which is preliminary data.</text>
</comment>
<evidence type="ECO:0000256" key="2">
    <source>
        <dbReference type="ARBA" id="ARBA00022525"/>
    </source>
</evidence>
<dbReference type="Pfam" id="PF00090">
    <property type="entry name" value="TSP_1"/>
    <property type="match status" value="2"/>
</dbReference>
<dbReference type="EMBL" id="JACMRX010000004">
    <property type="protein sequence ID" value="KAF7991002.1"/>
    <property type="molecule type" value="Genomic_DNA"/>
</dbReference>
<organism evidence="9 10">
    <name type="scientific">Aphidius gifuensis</name>
    <name type="common">Parasitoid wasp</name>
    <dbReference type="NCBI Taxonomy" id="684658"/>
    <lineage>
        <taxon>Eukaryota</taxon>
        <taxon>Metazoa</taxon>
        <taxon>Ecdysozoa</taxon>
        <taxon>Arthropoda</taxon>
        <taxon>Hexapoda</taxon>
        <taxon>Insecta</taxon>
        <taxon>Pterygota</taxon>
        <taxon>Neoptera</taxon>
        <taxon>Endopterygota</taxon>
        <taxon>Hymenoptera</taxon>
        <taxon>Apocrita</taxon>
        <taxon>Ichneumonoidea</taxon>
        <taxon>Braconidae</taxon>
        <taxon>Aphidiinae</taxon>
        <taxon>Aphidius</taxon>
    </lineage>
</organism>
<keyword evidence="5" id="KW-0862">Zinc</keyword>
<dbReference type="GO" id="GO:0004222">
    <property type="term" value="F:metalloendopeptidase activity"/>
    <property type="evidence" value="ECO:0007669"/>
    <property type="project" value="TreeGrafter"/>
</dbReference>
<dbReference type="GO" id="GO:0005576">
    <property type="term" value="C:extracellular region"/>
    <property type="evidence" value="ECO:0007669"/>
    <property type="project" value="UniProtKB-SubCell"/>
</dbReference>
<dbReference type="InterPro" id="IPR000884">
    <property type="entry name" value="TSP1_rpt"/>
</dbReference>
<proteinExistence type="predicted"/>
<dbReference type="PANTHER" id="PTHR13723:SF281">
    <property type="entry name" value="PAPILIN"/>
    <property type="match status" value="1"/>
</dbReference>
<keyword evidence="7" id="KW-0325">Glycoprotein</keyword>
<name>A0A834XR45_APHGI</name>
<evidence type="ECO:0000313" key="9">
    <source>
        <dbReference type="EMBL" id="KAF7991002.1"/>
    </source>
</evidence>
<keyword evidence="2" id="KW-0964">Secreted</keyword>
<dbReference type="InterPro" id="IPR041645">
    <property type="entry name" value="ADAMTS_CR_2"/>
</dbReference>
<dbReference type="GO" id="GO:0006508">
    <property type="term" value="P:proteolysis"/>
    <property type="evidence" value="ECO:0007669"/>
    <property type="project" value="TreeGrafter"/>
</dbReference>
<evidence type="ECO:0000256" key="6">
    <source>
        <dbReference type="ARBA" id="ARBA00023157"/>
    </source>
</evidence>
<dbReference type="GO" id="GO:0046872">
    <property type="term" value="F:metal ion binding"/>
    <property type="evidence" value="ECO:0007669"/>
    <property type="project" value="UniProtKB-KW"/>
</dbReference>
<evidence type="ECO:0000256" key="3">
    <source>
        <dbReference type="ARBA" id="ARBA00022723"/>
    </source>
</evidence>
<comment type="subcellular location">
    <subcellularLocation>
        <location evidence="1">Secreted</location>
    </subcellularLocation>
</comment>
<dbReference type="Gene3D" id="3.40.1620.60">
    <property type="match status" value="2"/>
</dbReference>
<dbReference type="GO" id="GO:0030198">
    <property type="term" value="P:extracellular matrix organization"/>
    <property type="evidence" value="ECO:0007669"/>
    <property type="project" value="TreeGrafter"/>
</dbReference>